<dbReference type="InterPro" id="IPR017968">
    <property type="entry name" value="Acylphosphatase_CS"/>
</dbReference>
<dbReference type="PROSITE" id="PS00150">
    <property type="entry name" value="ACYLPHOSPHATASE_1"/>
    <property type="match status" value="1"/>
</dbReference>
<dbReference type="PRINTS" id="PR00112">
    <property type="entry name" value="ACYLPHPHTASE"/>
</dbReference>
<dbReference type="OrthoDB" id="5295388at2"/>
<dbReference type="NCBIfam" id="NF011011">
    <property type="entry name" value="PRK14438.1"/>
    <property type="match status" value="1"/>
</dbReference>
<gene>
    <name evidence="7" type="ORF">ET418_08580</name>
</gene>
<evidence type="ECO:0000256" key="3">
    <source>
        <dbReference type="ARBA" id="ARBA00047645"/>
    </source>
</evidence>
<evidence type="ECO:0000256" key="4">
    <source>
        <dbReference type="PROSITE-ProRule" id="PRU00520"/>
    </source>
</evidence>
<comment type="catalytic activity">
    <reaction evidence="3 4">
        <text>an acyl phosphate + H2O = a carboxylate + phosphate + H(+)</text>
        <dbReference type="Rhea" id="RHEA:14965"/>
        <dbReference type="ChEBI" id="CHEBI:15377"/>
        <dbReference type="ChEBI" id="CHEBI:15378"/>
        <dbReference type="ChEBI" id="CHEBI:29067"/>
        <dbReference type="ChEBI" id="CHEBI:43474"/>
        <dbReference type="ChEBI" id="CHEBI:59918"/>
        <dbReference type="EC" id="3.6.1.7"/>
    </reaction>
</comment>
<evidence type="ECO:0000259" key="6">
    <source>
        <dbReference type="PROSITE" id="PS51160"/>
    </source>
</evidence>
<dbReference type="Pfam" id="PF00708">
    <property type="entry name" value="Acylphosphatase"/>
    <property type="match status" value="1"/>
</dbReference>
<dbReference type="InterPro" id="IPR020456">
    <property type="entry name" value="Acylphosphatase"/>
</dbReference>
<evidence type="ECO:0000256" key="2">
    <source>
        <dbReference type="ARBA" id="ARBA00012150"/>
    </source>
</evidence>
<dbReference type="InterPro" id="IPR036046">
    <property type="entry name" value="Acylphosphatase-like_dom_sf"/>
</dbReference>
<sequence length="91" mass="9924">MNIRVSVTVFGRVQGVAFRHYTSRRAAELGVNGWVGNLPDGSVAGVFEGDESGVNALVDWCRQGPPAAWVERLDLHRETCTGEFTGFSIRS</sequence>
<feature type="active site" evidence="4">
    <location>
        <position position="37"/>
    </location>
</feature>
<dbReference type="PANTHER" id="PTHR47268">
    <property type="entry name" value="ACYLPHOSPHATASE"/>
    <property type="match status" value="1"/>
</dbReference>
<keyword evidence="4 7" id="KW-0378">Hydrolase</keyword>
<comment type="caution">
    <text evidence="7">The sequence shown here is derived from an EMBL/GenBank/DDBJ whole genome shotgun (WGS) entry which is preliminary data.</text>
</comment>
<dbReference type="Proteomes" id="UP000324298">
    <property type="component" value="Unassembled WGS sequence"/>
</dbReference>
<keyword evidence="8" id="KW-1185">Reference proteome</keyword>
<comment type="similarity">
    <text evidence="1 5">Belongs to the acylphosphatase family.</text>
</comment>
<dbReference type="PANTHER" id="PTHR47268:SF4">
    <property type="entry name" value="ACYLPHOSPHATASE"/>
    <property type="match status" value="1"/>
</dbReference>
<dbReference type="GO" id="GO:0003998">
    <property type="term" value="F:acylphosphatase activity"/>
    <property type="evidence" value="ECO:0007669"/>
    <property type="project" value="UniProtKB-EC"/>
</dbReference>
<reference evidence="7 8" key="1">
    <citation type="submission" date="2019-04" db="EMBL/GenBank/DDBJ databases">
        <title>Geobacter ruber sp. nov., ferric-reducing bacteria isolated from paddy soil.</title>
        <authorList>
            <person name="Xu Z."/>
            <person name="Masuda Y."/>
            <person name="Itoh H."/>
            <person name="Senoo K."/>
        </authorList>
    </citation>
    <scope>NUCLEOTIDE SEQUENCE [LARGE SCALE GENOMIC DNA]</scope>
    <source>
        <strain evidence="7 8">Red88</strain>
    </source>
</reference>
<evidence type="ECO:0000256" key="1">
    <source>
        <dbReference type="ARBA" id="ARBA00005614"/>
    </source>
</evidence>
<dbReference type="EMBL" id="SRSD01000004">
    <property type="protein sequence ID" value="KAA0892243.1"/>
    <property type="molecule type" value="Genomic_DNA"/>
</dbReference>
<accession>A0A5A9XHX9</accession>
<dbReference type="InterPro" id="IPR001792">
    <property type="entry name" value="Acylphosphatase-like_dom"/>
</dbReference>
<evidence type="ECO:0000313" key="8">
    <source>
        <dbReference type="Proteomes" id="UP000324298"/>
    </source>
</evidence>
<evidence type="ECO:0000313" key="7">
    <source>
        <dbReference type="EMBL" id="KAA0892243.1"/>
    </source>
</evidence>
<feature type="active site" evidence="4">
    <location>
        <position position="19"/>
    </location>
</feature>
<dbReference type="SUPFAM" id="SSF54975">
    <property type="entry name" value="Acylphosphatase/BLUF domain-like"/>
    <property type="match status" value="1"/>
</dbReference>
<dbReference type="EC" id="3.6.1.7" evidence="2 4"/>
<dbReference type="RefSeq" id="WP_149307180.1">
    <property type="nucleotide sequence ID" value="NZ_SRSD01000004.1"/>
</dbReference>
<protein>
    <recommendedName>
        <fullName evidence="2 4">acylphosphatase</fullName>
        <ecNumber evidence="2 4">3.6.1.7</ecNumber>
    </recommendedName>
</protein>
<feature type="domain" description="Acylphosphatase-like" evidence="6">
    <location>
        <begin position="4"/>
        <end position="91"/>
    </location>
</feature>
<dbReference type="Gene3D" id="3.30.70.100">
    <property type="match status" value="1"/>
</dbReference>
<evidence type="ECO:0000256" key="5">
    <source>
        <dbReference type="RuleBase" id="RU004168"/>
    </source>
</evidence>
<dbReference type="PROSITE" id="PS51160">
    <property type="entry name" value="ACYLPHOSPHATASE_3"/>
    <property type="match status" value="1"/>
</dbReference>
<dbReference type="AlphaFoldDB" id="A0A5A9XHX9"/>
<name>A0A5A9XHX9_9BACT</name>
<proteinExistence type="inferred from homology"/>
<organism evidence="7 8">
    <name type="scientific">Oryzomonas rubra</name>
    <dbReference type="NCBI Taxonomy" id="2509454"/>
    <lineage>
        <taxon>Bacteria</taxon>
        <taxon>Pseudomonadati</taxon>
        <taxon>Thermodesulfobacteriota</taxon>
        <taxon>Desulfuromonadia</taxon>
        <taxon>Geobacterales</taxon>
        <taxon>Geobacteraceae</taxon>
        <taxon>Oryzomonas</taxon>
    </lineage>
</organism>